<dbReference type="Proteomes" id="UP000194003">
    <property type="component" value="Unassembled WGS sequence"/>
</dbReference>
<keyword evidence="7" id="KW-0653">Protein transport</keyword>
<evidence type="ECO:0000313" key="12">
    <source>
        <dbReference type="Proteomes" id="UP000194003"/>
    </source>
</evidence>
<dbReference type="STRING" id="1434232.MAIT1_03509"/>
<dbReference type="GO" id="GO:0005886">
    <property type="term" value="C:plasma membrane"/>
    <property type="evidence" value="ECO:0007669"/>
    <property type="project" value="UniProtKB-SubCell"/>
</dbReference>
<keyword evidence="3" id="KW-0813">Transport</keyword>
<accession>A0A1Y2K9I0</accession>
<dbReference type="NCBIfam" id="TIGR01713">
    <property type="entry name" value="typeII_sec_gspC"/>
    <property type="match status" value="1"/>
</dbReference>
<comment type="similarity">
    <text evidence="2">Belongs to the GSP C family.</text>
</comment>
<dbReference type="InterPro" id="IPR001639">
    <property type="entry name" value="T2SS_protein-GspC"/>
</dbReference>
<evidence type="ECO:0000256" key="4">
    <source>
        <dbReference type="ARBA" id="ARBA00022475"/>
    </source>
</evidence>
<dbReference type="GO" id="GO:0015628">
    <property type="term" value="P:protein secretion by the type II secretion system"/>
    <property type="evidence" value="ECO:0007669"/>
    <property type="project" value="InterPro"/>
</dbReference>
<evidence type="ECO:0000256" key="7">
    <source>
        <dbReference type="ARBA" id="ARBA00022927"/>
    </source>
</evidence>
<dbReference type="GO" id="GO:0015627">
    <property type="term" value="C:type II protein secretion system complex"/>
    <property type="evidence" value="ECO:0007669"/>
    <property type="project" value="InterPro"/>
</dbReference>
<name>A0A1Y2K9I0_9PROT</name>
<dbReference type="SUPFAM" id="SSF50156">
    <property type="entry name" value="PDZ domain-like"/>
    <property type="match status" value="1"/>
</dbReference>
<comment type="subcellular location">
    <subcellularLocation>
        <location evidence="1">Cell inner membrane</location>
    </subcellularLocation>
</comment>
<evidence type="ECO:0000256" key="5">
    <source>
        <dbReference type="ARBA" id="ARBA00022519"/>
    </source>
</evidence>
<proteinExistence type="inferred from homology"/>
<keyword evidence="8" id="KW-1133">Transmembrane helix</keyword>
<dbReference type="EMBL" id="LVJN01000018">
    <property type="protein sequence ID" value="OSM05336.1"/>
    <property type="molecule type" value="Genomic_DNA"/>
</dbReference>
<gene>
    <name evidence="11" type="ORF">MAIT1_03509</name>
</gene>
<evidence type="ECO:0000313" key="11">
    <source>
        <dbReference type="EMBL" id="OSM05336.1"/>
    </source>
</evidence>
<evidence type="ECO:0000256" key="6">
    <source>
        <dbReference type="ARBA" id="ARBA00022692"/>
    </source>
</evidence>
<protein>
    <submittedName>
        <fullName evidence="11">Putative general secretion pathway protein C</fullName>
    </submittedName>
</protein>
<evidence type="ECO:0000256" key="8">
    <source>
        <dbReference type="ARBA" id="ARBA00022989"/>
    </source>
</evidence>
<keyword evidence="4" id="KW-1003">Cell membrane</keyword>
<keyword evidence="5" id="KW-0997">Cell inner membrane</keyword>
<dbReference type="AlphaFoldDB" id="A0A1Y2K9I0"/>
<evidence type="ECO:0000256" key="1">
    <source>
        <dbReference type="ARBA" id="ARBA00004533"/>
    </source>
</evidence>
<evidence type="ECO:0000256" key="2">
    <source>
        <dbReference type="ARBA" id="ARBA00007986"/>
    </source>
</evidence>
<evidence type="ECO:0000256" key="9">
    <source>
        <dbReference type="ARBA" id="ARBA00023136"/>
    </source>
</evidence>
<keyword evidence="12" id="KW-1185">Reference proteome</keyword>
<organism evidence="11 12">
    <name type="scientific">Magnetofaba australis IT-1</name>
    <dbReference type="NCBI Taxonomy" id="1434232"/>
    <lineage>
        <taxon>Bacteria</taxon>
        <taxon>Pseudomonadati</taxon>
        <taxon>Pseudomonadota</taxon>
        <taxon>Magnetococcia</taxon>
        <taxon>Magnetococcales</taxon>
        <taxon>Magnetococcaceae</taxon>
        <taxon>Magnetofaba</taxon>
    </lineage>
</organism>
<feature type="domain" description="Type II secretion system protein GspC N-terminal" evidence="10">
    <location>
        <begin position="7"/>
        <end position="145"/>
    </location>
</feature>
<dbReference type="InterPro" id="IPR024961">
    <property type="entry name" value="T2SS_GspC_N"/>
</dbReference>
<dbReference type="Pfam" id="PF11356">
    <property type="entry name" value="T2SSC"/>
    <property type="match status" value="1"/>
</dbReference>
<dbReference type="InterPro" id="IPR036034">
    <property type="entry name" value="PDZ_sf"/>
</dbReference>
<evidence type="ECO:0000256" key="3">
    <source>
        <dbReference type="ARBA" id="ARBA00022448"/>
    </source>
</evidence>
<evidence type="ECO:0000259" key="10">
    <source>
        <dbReference type="Pfam" id="PF11356"/>
    </source>
</evidence>
<sequence length="280" mass="30180">MAAINIVLILLLARQLAHVTWRVIPDPDLQSVQGTAPTPGAARVFNSASLDLGRRIAALHLFGQDMTAMAQQAPVNAPETRLNLKLLGVVFSPVGNNSLALIASPSQGERNYRLDDNLPGGARIHAIHEDRVILARNNAFETLKLPEKDLTMGGGVARSDVGRAGPGIVTEEDRLRAEELKALRAQLLSRPEKFLELMSIDPAYDDNGFAGFRIGPGKDPALLKRFGLNQGDVVTNLNGVDLSDPLKGMQALSAMAKADALTIKIQRDGNLLDYQFPIAK</sequence>
<dbReference type="Gene3D" id="2.30.30.830">
    <property type="match status" value="1"/>
</dbReference>
<dbReference type="Gene3D" id="2.30.42.10">
    <property type="match status" value="1"/>
</dbReference>
<keyword evidence="9" id="KW-0472">Membrane</keyword>
<reference evidence="11 12" key="1">
    <citation type="journal article" date="2016" name="BMC Genomics">
        <title>Combined genomic and structural analyses of a cultured magnetotactic bacterium reveals its niche adaptation to a dynamic environment.</title>
        <authorList>
            <person name="Araujo A.C."/>
            <person name="Morillo V."/>
            <person name="Cypriano J."/>
            <person name="Teixeira L.C."/>
            <person name="Leao P."/>
            <person name="Lyra S."/>
            <person name="Almeida L.G."/>
            <person name="Bazylinski D.A."/>
            <person name="Vasconcellos A.T."/>
            <person name="Abreu F."/>
            <person name="Lins U."/>
        </authorList>
    </citation>
    <scope>NUCLEOTIDE SEQUENCE [LARGE SCALE GENOMIC DNA]</scope>
    <source>
        <strain evidence="11 12">IT-1</strain>
    </source>
</reference>
<keyword evidence="6" id="KW-0812">Transmembrane</keyword>
<comment type="caution">
    <text evidence="11">The sequence shown here is derived from an EMBL/GenBank/DDBJ whole genome shotgun (WGS) entry which is preliminary data.</text>
</comment>